<dbReference type="eggNOG" id="ENOG502ZN1J">
    <property type="taxonomic scope" value="Bacteria"/>
</dbReference>
<name>Q0ARI6_MARMM</name>
<dbReference type="EMBL" id="CP000449">
    <property type="protein sequence ID" value="ABI65101.1"/>
    <property type="molecule type" value="Genomic_DNA"/>
</dbReference>
<dbReference type="Proteomes" id="UP000001964">
    <property type="component" value="Chromosome"/>
</dbReference>
<dbReference type="PROSITE" id="PS51257">
    <property type="entry name" value="PROKAR_LIPOPROTEIN"/>
    <property type="match status" value="1"/>
</dbReference>
<keyword evidence="3" id="KW-1185">Reference proteome</keyword>
<feature type="region of interest" description="Disordered" evidence="1">
    <location>
        <begin position="36"/>
        <end position="92"/>
    </location>
</feature>
<dbReference type="HOGENOM" id="CLU_2409780_0_0_5"/>
<sequence length="92" mass="10227" precursor="true">MRRLGSPHWSVVMRLVLFVLSASLLSGCAWLEKGRDPNLPSAAEMGAGECRPAGPHDPAAPGEWICDDGDGDEEMRPRHRVENPDDYRRDPF</sequence>
<gene>
    <name evidence="2" type="ordered locus">Mmar10_0808</name>
</gene>
<proteinExistence type="predicted"/>
<evidence type="ECO:0000313" key="3">
    <source>
        <dbReference type="Proteomes" id="UP000001964"/>
    </source>
</evidence>
<reference evidence="2 3" key="1">
    <citation type="submission" date="2006-08" db="EMBL/GenBank/DDBJ databases">
        <title>Complete sequence of Maricaulis maris MCS10.</title>
        <authorList>
            <consortium name="US DOE Joint Genome Institute"/>
            <person name="Copeland A."/>
            <person name="Lucas S."/>
            <person name="Lapidus A."/>
            <person name="Barry K."/>
            <person name="Detter J.C."/>
            <person name="Glavina del Rio T."/>
            <person name="Hammon N."/>
            <person name="Israni S."/>
            <person name="Dalin E."/>
            <person name="Tice H."/>
            <person name="Pitluck S."/>
            <person name="Saunders E."/>
            <person name="Brettin T."/>
            <person name="Bruce D."/>
            <person name="Han C."/>
            <person name="Tapia R."/>
            <person name="Gilna P."/>
            <person name="Schmutz J."/>
            <person name="Larimer F."/>
            <person name="Land M."/>
            <person name="Hauser L."/>
            <person name="Kyrpides N."/>
            <person name="Mikhailova N."/>
            <person name="Viollier P."/>
            <person name="Stephens C."/>
            <person name="Richardson P."/>
        </authorList>
    </citation>
    <scope>NUCLEOTIDE SEQUENCE [LARGE SCALE GENOMIC DNA]</scope>
    <source>
        <strain evidence="2 3">MCS10</strain>
    </source>
</reference>
<evidence type="ECO:0000256" key="1">
    <source>
        <dbReference type="SAM" id="MobiDB-lite"/>
    </source>
</evidence>
<dbReference type="AlphaFoldDB" id="Q0ARI6"/>
<evidence type="ECO:0000313" key="2">
    <source>
        <dbReference type="EMBL" id="ABI65101.1"/>
    </source>
</evidence>
<accession>Q0ARI6</accession>
<organism evidence="2 3">
    <name type="scientific">Maricaulis maris (strain MCS10)</name>
    <name type="common">Caulobacter maris</name>
    <dbReference type="NCBI Taxonomy" id="394221"/>
    <lineage>
        <taxon>Bacteria</taxon>
        <taxon>Pseudomonadati</taxon>
        <taxon>Pseudomonadota</taxon>
        <taxon>Alphaproteobacteria</taxon>
        <taxon>Maricaulales</taxon>
        <taxon>Maricaulaceae</taxon>
        <taxon>Maricaulis</taxon>
    </lineage>
</organism>
<feature type="compositionally biased region" description="Basic and acidic residues" evidence="1">
    <location>
        <begin position="74"/>
        <end position="92"/>
    </location>
</feature>
<evidence type="ECO:0008006" key="4">
    <source>
        <dbReference type="Google" id="ProtNLM"/>
    </source>
</evidence>
<dbReference type="KEGG" id="mmr:Mmar10_0808"/>
<protein>
    <recommendedName>
        <fullName evidence="4">Lipoprotein</fullName>
    </recommendedName>
</protein>